<keyword evidence="1" id="KW-0175">Coiled coil</keyword>
<evidence type="ECO:0000313" key="2">
    <source>
        <dbReference type="EMBL" id="KOO29204.1"/>
    </source>
</evidence>
<protein>
    <submittedName>
        <fullName evidence="2">Uncharacterized protein</fullName>
    </submittedName>
</protein>
<evidence type="ECO:0000256" key="1">
    <source>
        <dbReference type="SAM" id="Coils"/>
    </source>
</evidence>
<proteinExistence type="predicted"/>
<feature type="coiled-coil region" evidence="1">
    <location>
        <begin position="38"/>
        <end position="65"/>
    </location>
</feature>
<dbReference type="AlphaFoldDB" id="A0A0M0JRH6"/>
<sequence>MAACEGPTLDPATAALIAGLRTDLAASMSDLAASHAHNAMLKDALADADAAREAMRQRAATAQLEAAAWQAVVAAELNASESDAEHHQQQATTAQLEAAARHAVVALEVRQVEQQAEASLQEAFEARVRGGLMQAELG</sequence>
<comment type="caution">
    <text evidence="2">The sequence shown here is derived from an EMBL/GenBank/DDBJ whole genome shotgun (WGS) entry which is preliminary data.</text>
</comment>
<dbReference type="EMBL" id="JWZX01002449">
    <property type="protein sequence ID" value="KOO29204.1"/>
    <property type="molecule type" value="Genomic_DNA"/>
</dbReference>
<dbReference type="Proteomes" id="UP000037460">
    <property type="component" value="Unassembled WGS sequence"/>
</dbReference>
<organism evidence="2 3">
    <name type="scientific">Chrysochromulina tobinii</name>
    <dbReference type="NCBI Taxonomy" id="1460289"/>
    <lineage>
        <taxon>Eukaryota</taxon>
        <taxon>Haptista</taxon>
        <taxon>Haptophyta</taxon>
        <taxon>Prymnesiophyceae</taxon>
        <taxon>Prymnesiales</taxon>
        <taxon>Chrysochromulinaceae</taxon>
        <taxon>Chrysochromulina</taxon>
    </lineage>
</organism>
<keyword evidence="3" id="KW-1185">Reference proteome</keyword>
<name>A0A0M0JRH6_9EUKA</name>
<accession>A0A0M0JRH6</accession>
<gene>
    <name evidence="2" type="ORF">Ctob_011134</name>
</gene>
<reference evidence="3" key="1">
    <citation type="journal article" date="2015" name="PLoS Genet.">
        <title>Genome Sequence and Transcriptome Analyses of Chrysochromulina tobin: Metabolic Tools for Enhanced Algal Fitness in the Prominent Order Prymnesiales (Haptophyceae).</title>
        <authorList>
            <person name="Hovde B.T."/>
            <person name="Deodato C.R."/>
            <person name="Hunsperger H.M."/>
            <person name="Ryken S.A."/>
            <person name="Yost W."/>
            <person name="Jha R.K."/>
            <person name="Patterson J."/>
            <person name="Monnat R.J. Jr."/>
            <person name="Barlow S.B."/>
            <person name="Starkenburg S.R."/>
            <person name="Cattolico R.A."/>
        </authorList>
    </citation>
    <scope>NUCLEOTIDE SEQUENCE</scope>
    <source>
        <strain evidence="3">CCMP291</strain>
    </source>
</reference>
<evidence type="ECO:0000313" key="3">
    <source>
        <dbReference type="Proteomes" id="UP000037460"/>
    </source>
</evidence>